<protein>
    <submittedName>
        <fullName evidence="1">Uncharacterized protein</fullName>
    </submittedName>
</protein>
<dbReference type="EMBL" id="FN653998">
    <property type="protein sequence ID" value="CBY16241.1"/>
    <property type="molecule type" value="Genomic_DNA"/>
</dbReference>
<dbReference type="AlphaFoldDB" id="E4Y317"/>
<sequence length="253" mass="28752">MCRRNFLNCRRLTRKNRQSAKLILNQELPNPELIRLHTTLLRCCQISKSVGITFCQKKIFSESENAAFFGALSRNWNQRAVSLSINDARIQFIQFLLESLCIAVTKSKINSESLFVIYEEIRRLAADWELDCEVLVDVIIIVFCYTYGLKPAEISVQDVDLLEDELCSLLACSTRALISKLNGEQNAQFLANMAPFNVNFWLDEKEPQKMISGNKAAENLIALCNGIVKIDGFTKNPKRKENAKAILRALEAI</sequence>
<name>E4Y317_OIKDI</name>
<dbReference type="OrthoDB" id="10377840at2759"/>
<organism evidence="1">
    <name type="scientific">Oikopleura dioica</name>
    <name type="common">Tunicate</name>
    <dbReference type="NCBI Taxonomy" id="34765"/>
    <lineage>
        <taxon>Eukaryota</taxon>
        <taxon>Metazoa</taxon>
        <taxon>Chordata</taxon>
        <taxon>Tunicata</taxon>
        <taxon>Appendicularia</taxon>
        <taxon>Copelata</taxon>
        <taxon>Oikopleuridae</taxon>
        <taxon>Oikopleura</taxon>
    </lineage>
</organism>
<accession>E4Y317</accession>
<dbReference type="Proteomes" id="UP000001307">
    <property type="component" value="Unassembled WGS sequence"/>
</dbReference>
<evidence type="ECO:0000313" key="2">
    <source>
        <dbReference type="Proteomes" id="UP000001307"/>
    </source>
</evidence>
<reference evidence="1" key="1">
    <citation type="journal article" date="2010" name="Science">
        <title>Plasticity of animal genome architecture unmasked by rapid evolution of a pelagic tunicate.</title>
        <authorList>
            <person name="Denoeud F."/>
            <person name="Henriet S."/>
            <person name="Mungpakdee S."/>
            <person name="Aury J.M."/>
            <person name="Da Silva C."/>
            <person name="Brinkmann H."/>
            <person name="Mikhaleva J."/>
            <person name="Olsen L.C."/>
            <person name="Jubin C."/>
            <person name="Canestro C."/>
            <person name="Bouquet J.M."/>
            <person name="Danks G."/>
            <person name="Poulain J."/>
            <person name="Campsteijn C."/>
            <person name="Adamski M."/>
            <person name="Cross I."/>
            <person name="Yadetie F."/>
            <person name="Muffato M."/>
            <person name="Louis A."/>
            <person name="Butcher S."/>
            <person name="Tsagkogeorga G."/>
            <person name="Konrad A."/>
            <person name="Singh S."/>
            <person name="Jensen M.F."/>
            <person name="Cong E.H."/>
            <person name="Eikeseth-Otteraa H."/>
            <person name="Noel B."/>
            <person name="Anthouard V."/>
            <person name="Porcel B.M."/>
            <person name="Kachouri-Lafond R."/>
            <person name="Nishino A."/>
            <person name="Ugolini M."/>
            <person name="Chourrout P."/>
            <person name="Nishida H."/>
            <person name="Aasland R."/>
            <person name="Huzurbazar S."/>
            <person name="Westhof E."/>
            <person name="Delsuc F."/>
            <person name="Lehrach H."/>
            <person name="Reinhardt R."/>
            <person name="Weissenbach J."/>
            <person name="Roy S.W."/>
            <person name="Artiguenave F."/>
            <person name="Postlethwait J.H."/>
            <person name="Manak J.R."/>
            <person name="Thompson E.M."/>
            <person name="Jaillon O."/>
            <person name="Du Pasquier L."/>
            <person name="Boudinot P."/>
            <person name="Liberles D.A."/>
            <person name="Volff J.N."/>
            <person name="Philippe H."/>
            <person name="Lenhard B."/>
            <person name="Roest Crollius H."/>
            <person name="Wincker P."/>
            <person name="Chourrout D."/>
        </authorList>
    </citation>
    <scope>NUCLEOTIDE SEQUENCE [LARGE SCALE GENOMIC DNA]</scope>
</reference>
<proteinExistence type="predicted"/>
<evidence type="ECO:0000313" key="1">
    <source>
        <dbReference type="EMBL" id="CBY16241.1"/>
    </source>
</evidence>
<keyword evidence="2" id="KW-1185">Reference proteome</keyword>
<dbReference type="InParanoid" id="E4Y317"/>
<gene>
    <name evidence="1" type="ORF">GSOID_T00016586001</name>
</gene>